<dbReference type="CDD" id="cd02908">
    <property type="entry name" value="Macro_OAADPr_deacetylase"/>
    <property type="match status" value="1"/>
</dbReference>
<dbReference type="SUPFAM" id="SSF52949">
    <property type="entry name" value="Macro domain-like"/>
    <property type="match status" value="1"/>
</dbReference>
<dbReference type="InterPro" id="IPR002589">
    <property type="entry name" value="Macro_dom"/>
</dbReference>
<dbReference type="Proteomes" id="UP000677054">
    <property type="component" value="Unassembled WGS sequence"/>
</dbReference>
<organism evidence="3">
    <name type="scientific">Darwinula stevensoni</name>
    <dbReference type="NCBI Taxonomy" id="69355"/>
    <lineage>
        <taxon>Eukaryota</taxon>
        <taxon>Metazoa</taxon>
        <taxon>Ecdysozoa</taxon>
        <taxon>Arthropoda</taxon>
        <taxon>Crustacea</taxon>
        <taxon>Oligostraca</taxon>
        <taxon>Ostracoda</taxon>
        <taxon>Podocopa</taxon>
        <taxon>Podocopida</taxon>
        <taxon>Darwinulocopina</taxon>
        <taxon>Darwinuloidea</taxon>
        <taxon>Darwinulidae</taxon>
        <taxon>Darwinula</taxon>
    </lineage>
</organism>
<evidence type="ECO:0000313" key="3">
    <source>
        <dbReference type="EMBL" id="CAD7252652.1"/>
    </source>
</evidence>
<dbReference type="PANTHER" id="PTHR11106">
    <property type="entry name" value="GANGLIOSIDE INDUCED DIFFERENTIATION ASSOCIATED PROTEIN 2-RELATED"/>
    <property type="match status" value="1"/>
</dbReference>
<feature type="compositionally biased region" description="Polar residues" evidence="1">
    <location>
        <begin position="161"/>
        <end position="178"/>
    </location>
</feature>
<evidence type="ECO:0000259" key="2">
    <source>
        <dbReference type="PROSITE" id="PS51154"/>
    </source>
</evidence>
<gene>
    <name evidence="3" type="ORF">DSTB1V02_LOCUS12408</name>
</gene>
<keyword evidence="4" id="KW-1185">Reference proteome</keyword>
<evidence type="ECO:0000313" key="4">
    <source>
        <dbReference type="Proteomes" id="UP000677054"/>
    </source>
</evidence>
<feature type="domain" description="Macro" evidence="2">
    <location>
        <begin position="292"/>
        <end position="450"/>
    </location>
</feature>
<evidence type="ECO:0000256" key="1">
    <source>
        <dbReference type="SAM" id="MobiDB-lite"/>
    </source>
</evidence>
<feature type="compositionally biased region" description="Basic and acidic residues" evidence="1">
    <location>
        <begin position="42"/>
        <end position="58"/>
    </location>
</feature>
<dbReference type="PROSITE" id="PS51154">
    <property type="entry name" value="MACRO"/>
    <property type="match status" value="1"/>
</dbReference>
<sequence length="484" mass="53873">MDTSHTDVIEEKPKFQESHENKSSHEKKDGFGDGNNAGEPSNLKEENESTDGKSDEQRTITQKMDTQDGQVTQDQSTLGDHGRVQSEKETFKIDGHDQEEAKQLDKPFLGEEGKHKSKESHENKSSYEEKDGLGDGNNAGELSNLKGENESTDGKSDEQRTITQKMDTQDGQVTQDQSTLRDHGRVQSEKETFKIDGYNQENAKQQVTGKPSLGEEPQTWVTKEENKPSKHEVHKKQDRATAQSSQLYITRQGRWQEEKARFLKMNVEERRKKYACKSNYITLSEIRKWSGGQVHGEIDELNAKISIFQGDITCLEIDAIVNAANNSLLGGGGVDGAIHRAAGPELRMENATLGGCDTGDAKISGGYHVISTVGPIGEKPKLLRSCYEKSLSILVENGLRTIAFPCISTGIYGYPPEEAAKVALETVRKFLEKYGDKHILFLDEIFMTKQVFNAQNNCLLAARLVEMPFGHFWVAEAGWSDSLG</sequence>
<feature type="compositionally biased region" description="Basic and acidic residues" evidence="1">
    <location>
        <begin position="222"/>
        <end position="231"/>
    </location>
</feature>
<feature type="region of interest" description="Disordered" evidence="1">
    <location>
        <begin position="1"/>
        <end position="247"/>
    </location>
</feature>
<name>A0A7R9FS90_9CRUS</name>
<accession>A0A7R9FS90</accession>
<dbReference type="OrthoDB" id="6133115at2759"/>
<feature type="compositionally biased region" description="Basic and acidic residues" evidence="1">
    <location>
        <begin position="1"/>
        <end position="31"/>
    </location>
</feature>
<dbReference type="Gene3D" id="3.40.220.10">
    <property type="entry name" value="Leucine Aminopeptidase, subunit E, domain 1"/>
    <property type="match status" value="1"/>
</dbReference>
<feature type="compositionally biased region" description="Basic and acidic residues" evidence="1">
    <location>
        <begin position="179"/>
        <end position="194"/>
    </location>
</feature>
<feature type="compositionally biased region" description="Polar residues" evidence="1">
    <location>
        <begin position="199"/>
        <end position="209"/>
    </location>
</feature>
<dbReference type="EMBL" id="CAJPEV010004673">
    <property type="protein sequence ID" value="CAG0902150.1"/>
    <property type="molecule type" value="Genomic_DNA"/>
</dbReference>
<protein>
    <recommendedName>
        <fullName evidence="2">Macro domain-containing protein</fullName>
    </recommendedName>
</protein>
<dbReference type="Pfam" id="PF01661">
    <property type="entry name" value="Macro"/>
    <property type="match status" value="1"/>
</dbReference>
<dbReference type="PANTHER" id="PTHR11106:SF27">
    <property type="entry name" value="MACRO DOMAIN-CONTAINING PROTEIN"/>
    <property type="match status" value="1"/>
</dbReference>
<feature type="compositionally biased region" description="Polar residues" evidence="1">
    <location>
        <begin position="59"/>
        <end position="78"/>
    </location>
</feature>
<proteinExistence type="predicted"/>
<dbReference type="AlphaFoldDB" id="A0A7R9FS90"/>
<reference evidence="3" key="1">
    <citation type="submission" date="2020-11" db="EMBL/GenBank/DDBJ databases">
        <authorList>
            <person name="Tran Van P."/>
        </authorList>
    </citation>
    <scope>NUCLEOTIDE SEQUENCE</scope>
</reference>
<dbReference type="EMBL" id="LR904190">
    <property type="protein sequence ID" value="CAD7252652.1"/>
    <property type="molecule type" value="Genomic_DNA"/>
</dbReference>
<feature type="compositionally biased region" description="Basic and acidic residues" evidence="1">
    <location>
        <begin position="80"/>
        <end position="133"/>
    </location>
</feature>
<dbReference type="InterPro" id="IPR043472">
    <property type="entry name" value="Macro_dom-like"/>
</dbReference>
<dbReference type="SMART" id="SM00506">
    <property type="entry name" value="A1pp"/>
    <property type="match status" value="1"/>
</dbReference>
<feature type="compositionally biased region" description="Basic and acidic residues" evidence="1">
    <location>
        <begin position="147"/>
        <end position="160"/>
    </location>
</feature>